<dbReference type="SUPFAM" id="SSF53795">
    <property type="entry name" value="PEP carboxykinase-like"/>
    <property type="match status" value="1"/>
</dbReference>
<organism evidence="1 2">
    <name type="scientific">Mariniplasma anaerobium</name>
    <dbReference type="NCBI Taxonomy" id="2735436"/>
    <lineage>
        <taxon>Bacteria</taxon>
        <taxon>Bacillati</taxon>
        <taxon>Mycoplasmatota</taxon>
        <taxon>Mollicutes</taxon>
        <taxon>Acholeplasmatales</taxon>
        <taxon>Acholeplasmataceae</taxon>
        <taxon>Mariniplasma</taxon>
    </lineage>
</organism>
<gene>
    <name evidence="1" type="ORF">MPAN_009590</name>
</gene>
<dbReference type="AlphaFoldDB" id="A0A7U9THY6"/>
<accession>A0A7U9THY6</accession>
<keyword evidence="2" id="KW-1185">Reference proteome</keyword>
<evidence type="ECO:0000313" key="1">
    <source>
        <dbReference type="EMBL" id="BCR36066.1"/>
    </source>
</evidence>
<dbReference type="Proteomes" id="UP000620133">
    <property type="component" value="Chromosome"/>
</dbReference>
<protein>
    <submittedName>
        <fullName evidence="1">Phosphoenolpyruvate carboxykinase</fullName>
    </submittedName>
</protein>
<evidence type="ECO:0000313" key="2">
    <source>
        <dbReference type="Proteomes" id="UP000620133"/>
    </source>
</evidence>
<name>A0A7U9THY6_9MOLU</name>
<dbReference type="EMBL" id="AP024412">
    <property type="protein sequence ID" value="BCR36066.1"/>
    <property type="molecule type" value="Genomic_DNA"/>
</dbReference>
<proteinExistence type="predicted"/>
<dbReference type="KEGG" id="manr:MPAN_009590"/>
<sequence>MVLAQYIRKLRSEKDIIMLQFKGVSIPMIHDAYKLLLIYDYLDIDKKNPALTPLLNKRDAFYRFTESFYDHWRKLERFGMVLANKRYTNQSHANLLINESDQFNQRILNLYRTITQNILGKQFYTLRQLPAGINANLALMPHKFSDHPTYHNLQNVNYIQEILTRPPFIIYSKSNKREGLFREVHENPLDHIEINKLHYITYPIKVGKLIAFVYIHRDFLHHGIALSNLFEPASFKDYEHKKPDLLYIYGVRENEFDCTYYKDLGENIYIGVVSRSDKNDYFGYMKKMLLTLHNIHSIDHKNLPIHGAMVNILLKNGKEKNVVVIGDSGAGKSETLEALRVIGRDYIKDMRVVFDDMGTFFIKNKKIYARGTETGAFVRLDDLDAGYAYQEMDRAIFFNPDQLNARVILPVSTYDFIIKDHSVDFLFYANNYIDTNDGITYFDDINDALKTFKEGKRFAKGTTAEIGLVKSYFANPFGPVQQEQMCDLLIDNMFKILYTHHITVGEIYTRLAIKGKAMNGPQEAAKKLLQLITKDAS</sequence>
<reference evidence="1" key="1">
    <citation type="submission" date="2021-01" db="EMBL/GenBank/DDBJ databases">
        <title>Draft genome sequence of Acholeplasmataceae bacterium strain Mahy22.</title>
        <authorList>
            <person name="Watanabe M."/>
            <person name="Kojima H."/>
            <person name="Fukui M."/>
        </authorList>
    </citation>
    <scope>NUCLEOTIDE SEQUENCE</scope>
    <source>
        <strain evidence="1">Mahy22</strain>
    </source>
</reference>